<comment type="caution">
    <text evidence="8">The sequence shown here is derived from an EMBL/GenBank/DDBJ whole genome shotgun (WGS) entry which is preliminary data.</text>
</comment>
<dbReference type="GO" id="GO:0003677">
    <property type="term" value="F:DNA binding"/>
    <property type="evidence" value="ECO:0007669"/>
    <property type="project" value="InterPro"/>
</dbReference>
<evidence type="ECO:0000256" key="5">
    <source>
        <dbReference type="ARBA" id="ARBA00022691"/>
    </source>
</evidence>
<dbReference type="PRINTS" id="PR00506">
    <property type="entry name" value="D21N6MTFRASE"/>
</dbReference>
<dbReference type="EMBL" id="PZKG01000204">
    <property type="protein sequence ID" value="PTE19659.1"/>
    <property type="molecule type" value="Genomic_DNA"/>
</dbReference>
<dbReference type="OrthoDB" id="9816043at2"/>
<dbReference type="Proteomes" id="UP000241010">
    <property type="component" value="Unassembled WGS sequence"/>
</dbReference>
<sequence length="409" mass="45525">MLHSTWLEFLFRRLTLARDLLAEDGVILVSINDEQRAKLELLMDEAMPGMRVGSLVWRTRTGGNEGREAFLSDNHEHVLVYAKSGFRFGGTKKSLSIYSNPDNDPRGPWTKGDLTVGVGYLDPRAGKGYYPLVDPETGIHYPCNPDGVWRYASLFASGTGARIKTKFIEDWIAEKQVVFPSDQRVEVWSSMDELLQAIDREDVPRSGRSPNLRRELPDLDYWIGKKVGFGTPRFKRFVKDLKNSTQPLSSWITPKSELGYVGGEDNGIVSGTNEEGAKTVKAIFGSKAFNYAKPVSLIRELVRQSTSPGDVVLDFFAGSATTAQAVMELNAEDGGDRRFIMASSTEATAEAPEKNICRDVTAERIRRLNASNDKKFANLSAEFAYLRCREIEFEDLDQDLTPVGGLGCT</sequence>
<evidence type="ECO:0000256" key="6">
    <source>
        <dbReference type="ARBA" id="ARBA00047942"/>
    </source>
</evidence>
<proteinExistence type="inferred from homology"/>
<dbReference type="InterPro" id="IPR029063">
    <property type="entry name" value="SAM-dependent_MTases_sf"/>
</dbReference>
<evidence type="ECO:0000259" key="7">
    <source>
        <dbReference type="Pfam" id="PF01555"/>
    </source>
</evidence>
<dbReference type="InterPro" id="IPR002941">
    <property type="entry name" value="DNA_methylase_N4/N6"/>
</dbReference>
<feature type="domain" description="DNA methylase N-4/N-6" evidence="7">
    <location>
        <begin position="3"/>
        <end position="332"/>
    </location>
</feature>
<dbReference type="GO" id="GO:0009007">
    <property type="term" value="F:site-specific DNA-methyltransferase (adenine-specific) activity"/>
    <property type="evidence" value="ECO:0007669"/>
    <property type="project" value="UniProtKB-EC"/>
</dbReference>
<keyword evidence="4" id="KW-0808">Transferase</keyword>
<evidence type="ECO:0000256" key="4">
    <source>
        <dbReference type="ARBA" id="ARBA00022679"/>
    </source>
</evidence>
<evidence type="ECO:0000256" key="3">
    <source>
        <dbReference type="ARBA" id="ARBA00022603"/>
    </source>
</evidence>
<comment type="similarity">
    <text evidence="1">Belongs to the N(4)/N(6)-methyltransferase family.</text>
</comment>
<organism evidence="8 9">
    <name type="scientific">Cereibacter changlensis JA139</name>
    <dbReference type="NCBI Taxonomy" id="1188249"/>
    <lineage>
        <taxon>Bacteria</taxon>
        <taxon>Pseudomonadati</taxon>
        <taxon>Pseudomonadota</taxon>
        <taxon>Alphaproteobacteria</taxon>
        <taxon>Rhodobacterales</taxon>
        <taxon>Paracoccaceae</taxon>
        <taxon>Cereibacter</taxon>
    </lineage>
</organism>
<comment type="catalytic activity">
    <reaction evidence="6">
        <text>a 2'-deoxyadenosine in DNA + S-adenosyl-L-methionine = an N(6)-methyl-2'-deoxyadenosine in DNA + S-adenosyl-L-homocysteine + H(+)</text>
        <dbReference type="Rhea" id="RHEA:15197"/>
        <dbReference type="Rhea" id="RHEA-COMP:12418"/>
        <dbReference type="Rhea" id="RHEA-COMP:12419"/>
        <dbReference type="ChEBI" id="CHEBI:15378"/>
        <dbReference type="ChEBI" id="CHEBI:57856"/>
        <dbReference type="ChEBI" id="CHEBI:59789"/>
        <dbReference type="ChEBI" id="CHEBI:90615"/>
        <dbReference type="ChEBI" id="CHEBI:90616"/>
        <dbReference type="EC" id="2.1.1.72"/>
    </reaction>
</comment>
<reference evidence="8 9" key="1">
    <citation type="submission" date="2018-03" db="EMBL/GenBank/DDBJ databases">
        <title>Cereibacter changlensis.</title>
        <authorList>
            <person name="Meyer T.E."/>
            <person name="Miller S."/>
            <person name="Lodha T."/>
            <person name="Gandham S."/>
            <person name="Chintalapati S."/>
            <person name="Chintalapati V.R."/>
        </authorList>
    </citation>
    <scope>NUCLEOTIDE SEQUENCE [LARGE SCALE GENOMIC DNA]</scope>
    <source>
        <strain evidence="8 9">JA139</strain>
    </source>
</reference>
<name>A0A2T4JP20_9RHOB</name>
<dbReference type="Gene3D" id="3.40.50.150">
    <property type="entry name" value="Vaccinia Virus protein VP39"/>
    <property type="match status" value="1"/>
</dbReference>
<dbReference type="GO" id="GO:0008170">
    <property type="term" value="F:N-methyltransferase activity"/>
    <property type="evidence" value="ECO:0007669"/>
    <property type="project" value="InterPro"/>
</dbReference>
<evidence type="ECO:0000256" key="2">
    <source>
        <dbReference type="ARBA" id="ARBA00011900"/>
    </source>
</evidence>
<dbReference type="GO" id="GO:0032259">
    <property type="term" value="P:methylation"/>
    <property type="evidence" value="ECO:0007669"/>
    <property type="project" value="UniProtKB-KW"/>
</dbReference>
<dbReference type="Pfam" id="PF01555">
    <property type="entry name" value="N6_N4_Mtase"/>
    <property type="match status" value="1"/>
</dbReference>
<dbReference type="SUPFAM" id="SSF53335">
    <property type="entry name" value="S-adenosyl-L-methionine-dependent methyltransferases"/>
    <property type="match status" value="1"/>
</dbReference>
<protein>
    <recommendedName>
        <fullName evidence="2">site-specific DNA-methyltransferase (adenine-specific)</fullName>
        <ecNumber evidence="2">2.1.1.72</ecNumber>
    </recommendedName>
</protein>
<accession>A0A2T4JP20</accession>
<keyword evidence="9" id="KW-1185">Reference proteome</keyword>
<keyword evidence="3" id="KW-0489">Methyltransferase</keyword>
<gene>
    <name evidence="8" type="ORF">C5F48_21695</name>
</gene>
<dbReference type="InterPro" id="IPR002295">
    <property type="entry name" value="N4/N6-MTase_EcoPI_Mod-like"/>
</dbReference>
<evidence type="ECO:0000256" key="1">
    <source>
        <dbReference type="ARBA" id="ARBA00006594"/>
    </source>
</evidence>
<evidence type="ECO:0000313" key="9">
    <source>
        <dbReference type="Proteomes" id="UP000241010"/>
    </source>
</evidence>
<dbReference type="AlphaFoldDB" id="A0A2T4JP20"/>
<evidence type="ECO:0000313" key="8">
    <source>
        <dbReference type="EMBL" id="PTE19659.1"/>
    </source>
</evidence>
<dbReference type="EC" id="2.1.1.72" evidence="2"/>
<keyword evidence="5" id="KW-0949">S-adenosyl-L-methionine</keyword>